<reference evidence="2 4" key="3">
    <citation type="submission" date="2024-08" db="EMBL/GenBank/DDBJ databases">
        <authorList>
            <person name="Wei W."/>
        </authorList>
    </citation>
    <scope>NUCLEOTIDE SEQUENCE [LARGE SCALE GENOMIC DNA]</scope>
    <source>
        <strain evidence="2 4">XU2</strain>
    </source>
</reference>
<evidence type="ECO:0000313" key="1">
    <source>
        <dbReference type="EMBL" id="KAA6432427.1"/>
    </source>
</evidence>
<dbReference type="EMBL" id="JBGOGF010000004">
    <property type="protein sequence ID" value="MFA1771425.1"/>
    <property type="molecule type" value="Genomic_DNA"/>
</dbReference>
<evidence type="ECO:0000313" key="4">
    <source>
        <dbReference type="Proteomes" id="UP001570846"/>
    </source>
</evidence>
<evidence type="ECO:0000313" key="3">
    <source>
        <dbReference type="Proteomes" id="UP000323866"/>
    </source>
</evidence>
<protein>
    <submittedName>
        <fullName evidence="1">Uncharacterized protein</fullName>
    </submittedName>
</protein>
<accession>A0A5M8Q915</accession>
<keyword evidence="4" id="KW-1185">Reference proteome</keyword>
<dbReference type="Proteomes" id="UP000323866">
    <property type="component" value="Unassembled WGS sequence"/>
</dbReference>
<dbReference type="OrthoDB" id="884362at2"/>
<reference evidence="1 3" key="1">
    <citation type="submission" date="2019-07" db="EMBL/GenBank/DDBJ databases">
        <authorList>
            <person name="Qu J.-H."/>
        </authorList>
    </citation>
    <scope>NUCLEOTIDE SEQUENCE [LARGE SCALE GENOMIC DNA]</scope>
    <source>
        <strain evidence="1 3">MDT1-10-3</strain>
    </source>
</reference>
<name>A0A5M8Q915_9BACT</name>
<dbReference type="RefSeq" id="WP_149099459.1">
    <property type="nucleotide sequence ID" value="NZ_BMMG01000005.1"/>
</dbReference>
<gene>
    <name evidence="2" type="ORF">ACD591_09000</name>
    <name evidence="1" type="ORF">FOE74_15110</name>
</gene>
<proteinExistence type="predicted"/>
<reference evidence="1 3" key="2">
    <citation type="submission" date="2019-09" db="EMBL/GenBank/DDBJ databases">
        <title>A bacterium isolated from glacier soil.</title>
        <authorList>
            <person name="Liu Q."/>
        </authorList>
    </citation>
    <scope>NUCLEOTIDE SEQUENCE [LARGE SCALE GENOMIC DNA]</scope>
    <source>
        <strain evidence="1 3">MDT1-10-3</strain>
    </source>
</reference>
<dbReference type="Proteomes" id="UP001570846">
    <property type="component" value="Unassembled WGS sequence"/>
</dbReference>
<comment type="caution">
    <text evidence="1">The sequence shown here is derived from an EMBL/GenBank/DDBJ whole genome shotgun (WGS) entry which is preliminary data.</text>
</comment>
<dbReference type="AlphaFoldDB" id="A0A5M8Q915"/>
<evidence type="ECO:0000313" key="2">
    <source>
        <dbReference type="EMBL" id="MFA1771425.1"/>
    </source>
</evidence>
<sequence>MNITEADPWGILSPQTLYEDAVFRLQLDKRHGLLLCTFFRNPTPEEFRNSYRLAFDCARLKEVTLWLTDARNITSMLPDNQRWLKQHMATLFAAGLLCKFAIVMAPECFVMTDPH</sequence>
<dbReference type="EMBL" id="VKKZ01000022">
    <property type="protein sequence ID" value="KAA6432427.1"/>
    <property type="molecule type" value="Genomic_DNA"/>
</dbReference>
<organism evidence="1 3">
    <name type="scientific">Rufibacter glacialis</name>
    <dbReference type="NCBI Taxonomy" id="1259555"/>
    <lineage>
        <taxon>Bacteria</taxon>
        <taxon>Pseudomonadati</taxon>
        <taxon>Bacteroidota</taxon>
        <taxon>Cytophagia</taxon>
        <taxon>Cytophagales</taxon>
        <taxon>Hymenobacteraceae</taxon>
        <taxon>Rufibacter</taxon>
    </lineage>
</organism>